<accession>A0ABP2ZHQ8</accession>
<sequence length="94" mass="11082">MLYKRRYQWNRNRANQTIRRMYTDGVPSTLVEKGRTSLWGYYAAGRSASATMTSTISQMDIDGDAEYTGAEYRYDVLRHCTEKQVWRRHATQYA</sequence>
<dbReference type="Proteomes" id="UP000017834">
    <property type="component" value="Unassembled WGS sequence"/>
</dbReference>
<organism evidence="1 2">
    <name type="scientific">Enterobacter cloacae S611</name>
    <dbReference type="NCBI Taxonomy" id="1399146"/>
    <lineage>
        <taxon>Bacteria</taxon>
        <taxon>Pseudomonadati</taxon>
        <taxon>Pseudomonadota</taxon>
        <taxon>Gammaproteobacteria</taxon>
        <taxon>Enterobacterales</taxon>
        <taxon>Enterobacteriaceae</taxon>
        <taxon>Enterobacter</taxon>
        <taxon>Enterobacter cloacae complex</taxon>
    </lineage>
</organism>
<protein>
    <submittedName>
        <fullName evidence="1">YD repeat domain protein</fullName>
    </submittedName>
</protein>
<proteinExistence type="predicted"/>
<evidence type="ECO:0000313" key="1">
    <source>
        <dbReference type="EMBL" id="ESS56111.1"/>
    </source>
</evidence>
<name>A0ABP2ZHQ8_ENTCL</name>
<evidence type="ECO:0000313" key="2">
    <source>
        <dbReference type="Proteomes" id="UP000017834"/>
    </source>
</evidence>
<reference evidence="1 2" key="1">
    <citation type="journal article" date="2014" name="Genome Announc.">
        <title>Draft Genome Sequence of Enterobacter cloacae Strain S611.</title>
        <authorList>
            <person name="Wang D."/>
            <person name="Han C.S."/>
            <person name="Dichosa A.E."/>
            <person name="Gleasner C.D."/>
            <person name="Johnson S.L."/>
            <person name="Daligault H.E."/>
            <person name="Davenport K.W."/>
            <person name="Li P.E."/>
            <person name="Pierson E.A."/>
            <person name="Pierson L.S.III."/>
        </authorList>
    </citation>
    <scope>NUCLEOTIDE SEQUENCE [LARGE SCALE GENOMIC DNA]</scope>
    <source>
        <strain evidence="1 2">S611</strain>
    </source>
</reference>
<keyword evidence="2" id="KW-1185">Reference proteome</keyword>
<gene>
    <name evidence="1" type="ORF">EDP2_2283</name>
</gene>
<comment type="caution">
    <text evidence="1">The sequence shown here is derived from an EMBL/GenBank/DDBJ whole genome shotgun (WGS) entry which is preliminary data.</text>
</comment>
<dbReference type="EMBL" id="AXOM01000053">
    <property type="protein sequence ID" value="ESS56111.1"/>
    <property type="molecule type" value="Genomic_DNA"/>
</dbReference>